<dbReference type="CDD" id="cd01008">
    <property type="entry name" value="PBP2_NrtA_SsuA_CpmA_like"/>
    <property type="match status" value="1"/>
</dbReference>
<evidence type="ECO:0000256" key="4">
    <source>
        <dbReference type="SAM" id="Phobius"/>
    </source>
</evidence>
<dbReference type="InterPro" id="IPR015168">
    <property type="entry name" value="SsuA/THI5"/>
</dbReference>
<dbReference type="SMART" id="SM00062">
    <property type="entry name" value="PBPb"/>
    <property type="match status" value="1"/>
</dbReference>
<dbReference type="Pfam" id="PF09084">
    <property type="entry name" value="NMT1"/>
    <property type="match status" value="1"/>
</dbReference>
<dbReference type="SUPFAM" id="SSF53850">
    <property type="entry name" value="Periplasmic binding protein-like II"/>
    <property type="match status" value="1"/>
</dbReference>
<name>A0A933GMM8_UNCTE</name>
<dbReference type="AlphaFoldDB" id="A0A933GMM8"/>
<dbReference type="Gene3D" id="3.40.190.10">
    <property type="entry name" value="Periplasmic binding protein-like II"/>
    <property type="match status" value="2"/>
</dbReference>
<dbReference type="PANTHER" id="PTHR30024">
    <property type="entry name" value="ALIPHATIC SULFONATES-BINDING PROTEIN-RELATED"/>
    <property type="match status" value="1"/>
</dbReference>
<sequence>MNKKNIFVILGVLIVILGAAFVLWFRTPKGYSGKVESITIGTPPLESSALIYIAEERHFFTDKGLSVTIRGYDTGVSAFNGLLKGEVDIAVPAEYPLIVAAFKREKVRAIASIDKVSYFYLIGRKDRGIKDISNLKGKKIGVVRKTIAEFYLGRFLDLNGINIGQVTLIDVSPSRSEDAIIRGDVDAIISRPPYIRPIEERLGVNAVIWPAQSGQALYAILIGRNDWITGHPEPIKRLLSSLAQAEEYIIHHSAETKAILQKKLNLTDHDVTKVWSENQFSLSLDQSFILAMEDEARWMIKNNLPMERTVPDFTNYIYIEGLKTLKPEAVDIIR</sequence>
<gene>
    <name evidence="6" type="ORF">HY730_07140</name>
</gene>
<evidence type="ECO:0000256" key="1">
    <source>
        <dbReference type="ARBA" id="ARBA00004418"/>
    </source>
</evidence>
<evidence type="ECO:0000256" key="3">
    <source>
        <dbReference type="ARBA" id="ARBA00022729"/>
    </source>
</evidence>
<feature type="domain" description="Solute-binding protein family 3/N-terminal" evidence="5">
    <location>
        <begin position="37"/>
        <end position="256"/>
    </location>
</feature>
<comment type="caution">
    <text evidence="6">The sequence shown here is derived from an EMBL/GenBank/DDBJ whole genome shotgun (WGS) entry which is preliminary data.</text>
</comment>
<evidence type="ECO:0000313" key="6">
    <source>
        <dbReference type="EMBL" id="MBI4596138.1"/>
    </source>
</evidence>
<comment type="subcellular location">
    <subcellularLocation>
        <location evidence="1">Periplasm</location>
    </subcellularLocation>
</comment>
<protein>
    <submittedName>
        <fullName evidence="6">NrtA/SsuA/CpmA family ABC transporter substrate-binding protein</fullName>
    </submittedName>
</protein>
<comment type="similarity">
    <text evidence="2">Belongs to the bacterial solute-binding protein SsuA/TauA family.</text>
</comment>
<evidence type="ECO:0000313" key="7">
    <source>
        <dbReference type="Proteomes" id="UP000772181"/>
    </source>
</evidence>
<feature type="transmembrane region" description="Helical" evidence="4">
    <location>
        <begin position="6"/>
        <end position="25"/>
    </location>
</feature>
<evidence type="ECO:0000259" key="5">
    <source>
        <dbReference type="SMART" id="SM00062"/>
    </source>
</evidence>
<dbReference type="GO" id="GO:0042597">
    <property type="term" value="C:periplasmic space"/>
    <property type="evidence" value="ECO:0007669"/>
    <property type="project" value="UniProtKB-SubCell"/>
</dbReference>
<dbReference type="InterPro" id="IPR001638">
    <property type="entry name" value="Solute-binding_3/MltF_N"/>
</dbReference>
<evidence type="ECO:0000256" key="2">
    <source>
        <dbReference type="ARBA" id="ARBA00010742"/>
    </source>
</evidence>
<dbReference type="PANTHER" id="PTHR30024:SF47">
    <property type="entry name" value="TAURINE-BINDING PERIPLASMIC PROTEIN"/>
    <property type="match status" value="1"/>
</dbReference>
<reference evidence="6" key="1">
    <citation type="submission" date="2020-07" db="EMBL/GenBank/DDBJ databases">
        <title>Huge and variable diversity of episymbiotic CPR bacteria and DPANN archaea in groundwater ecosystems.</title>
        <authorList>
            <person name="He C.Y."/>
            <person name="Keren R."/>
            <person name="Whittaker M."/>
            <person name="Farag I.F."/>
            <person name="Doudna J."/>
            <person name="Cate J.H.D."/>
            <person name="Banfield J.F."/>
        </authorList>
    </citation>
    <scope>NUCLEOTIDE SEQUENCE</scope>
    <source>
        <strain evidence="6">NC_groundwater_1482_Ag_S-0.65um_47_24</strain>
    </source>
</reference>
<keyword evidence="4" id="KW-0812">Transmembrane</keyword>
<accession>A0A933GMM8</accession>
<proteinExistence type="inferred from homology"/>
<dbReference type="EMBL" id="JACQWF010000320">
    <property type="protein sequence ID" value="MBI4596138.1"/>
    <property type="molecule type" value="Genomic_DNA"/>
</dbReference>
<organism evidence="6 7">
    <name type="scientific">Tectimicrobiota bacterium</name>
    <dbReference type="NCBI Taxonomy" id="2528274"/>
    <lineage>
        <taxon>Bacteria</taxon>
        <taxon>Pseudomonadati</taxon>
        <taxon>Nitrospinota/Tectimicrobiota group</taxon>
        <taxon>Candidatus Tectimicrobiota</taxon>
    </lineage>
</organism>
<keyword evidence="3" id="KW-0732">Signal</keyword>
<keyword evidence="4" id="KW-0472">Membrane</keyword>
<keyword evidence="4" id="KW-1133">Transmembrane helix</keyword>
<dbReference type="Proteomes" id="UP000772181">
    <property type="component" value="Unassembled WGS sequence"/>
</dbReference>